<evidence type="ECO:0000256" key="1">
    <source>
        <dbReference type="SAM" id="MobiDB-lite"/>
    </source>
</evidence>
<dbReference type="InParanoid" id="E3NVD2"/>
<gene>
    <name evidence="2" type="ORF">CRE_11635</name>
</gene>
<organism evidence="3">
    <name type="scientific">Caenorhabditis remanei</name>
    <name type="common">Caenorhabditis vulgaris</name>
    <dbReference type="NCBI Taxonomy" id="31234"/>
    <lineage>
        <taxon>Eukaryota</taxon>
        <taxon>Metazoa</taxon>
        <taxon>Ecdysozoa</taxon>
        <taxon>Nematoda</taxon>
        <taxon>Chromadorea</taxon>
        <taxon>Rhabditida</taxon>
        <taxon>Rhabditina</taxon>
        <taxon>Rhabditomorpha</taxon>
        <taxon>Rhabditoidea</taxon>
        <taxon>Rhabditidae</taxon>
        <taxon>Peloderinae</taxon>
        <taxon>Caenorhabditis</taxon>
    </lineage>
</organism>
<feature type="region of interest" description="Disordered" evidence="1">
    <location>
        <begin position="1"/>
        <end position="25"/>
    </location>
</feature>
<dbReference type="HOGENOM" id="CLU_906860_0_0_1"/>
<keyword evidence="3" id="KW-1185">Reference proteome</keyword>
<reference evidence="2" key="1">
    <citation type="submission" date="2007-07" db="EMBL/GenBank/DDBJ databases">
        <title>PCAP assembly of the Caenorhabditis remanei genome.</title>
        <authorList>
            <consortium name="The Caenorhabditis remanei Sequencing Consortium"/>
            <person name="Wilson R.K."/>
        </authorList>
    </citation>
    <scope>NUCLEOTIDE SEQUENCE [LARGE SCALE GENOMIC DNA]</scope>
    <source>
        <strain evidence="2">PB4641</strain>
    </source>
</reference>
<proteinExistence type="predicted"/>
<name>E3NVD2_CAERE</name>
<sequence>MEVSPGDSRPSSLESCGVTLGLPRSGDAPVHEALHVVMAVGVDRHRSIQLEGEDRADGREQRLDLGRRAVEPHRQPAGLAEAHRERHGEHVGLGRAALPLAPGDALGVLRDQRVEGVVDGDRQFERGVDRREQGRDLGTAAREASALVGERPSAVIAGDLLGLEHALHVLVDLEQRHRRRHFEQGQVVARARLDETAGEFRVRDPDREPECGDRDPGETLDVAVPDALLREVHADPGGEEQHVGVEERGRVEMLGRSAARDLLREPLRAGGGLEAQLQAVLDDQIGNAHRFGLSHLPEIRRDIRAVA</sequence>
<evidence type="ECO:0000313" key="2">
    <source>
        <dbReference type="EMBL" id="EFO97998.1"/>
    </source>
</evidence>
<accession>E3NVD2</accession>
<evidence type="ECO:0000313" key="3">
    <source>
        <dbReference type="Proteomes" id="UP000008281"/>
    </source>
</evidence>
<dbReference type="EMBL" id="DS270910">
    <property type="protein sequence ID" value="EFO97998.1"/>
    <property type="molecule type" value="Genomic_DNA"/>
</dbReference>
<dbReference type="Proteomes" id="UP000008281">
    <property type="component" value="Unassembled WGS sequence"/>
</dbReference>
<dbReference type="AlphaFoldDB" id="E3NVD2"/>
<protein>
    <submittedName>
        <fullName evidence="2">Uncharacterized protein</fullName>
    </submittedName>
</protein>